<dbReference type="OMA" id="RFWTSQP"/>
<dbReference type="FunCoup" id="G0PCC1">
    <property type="interactions" value="3572"/>
</dbReference>
<dbReference type="HOGENOM" id="CLU_004969_1_0_1"/>
<comment type="similarity">
    <text evidence="1">Belongs to the SMC family. SMC5 subfamily.</text>
</comment>
<feature type="coiled-coil region" evidence="4">
    <location>
        <begin position="223"/>
        <end position="366"/>
    </location>
</feature>
<dbReference type="InterPro" id="IPR027417">
    <property type="entry name" value="P-loop_NTPase"/>
</dbReference>
<feature type="coiled-coil region" evidence="4">
    <location>
        <begin position="668"/>
        <end position="695"/>
    </location>
</feature>
<dbReference type="AlphaFoldDB" id="G0PCC1"/>
<dbReference type="EMBL" id="GL380239">
    <property type="protein sequence ID" value="EGT51085.1"/>
    <property type="molecule type" value="Genomic_DNA"/>
</dbReference>
<evidence type="ECO:0000256" key="4">
    <source>
        <dbReference type="SAM" id="Coils"/>
    </source>
</evidence>
<evidence type="ECO:0000313" key="7">
    <source>
        <dbReference type="Proteomes" id="UP000008068"/>
    </source>
</evidence>
<dbReference type="InParanoid" id="G0PCC1"/>
<keyword evidence="7" id="KW-1185">Reference proteome</keyword>
<evidence type="ECO:0000256" key="1">
    <source>
        <dbReference type="ARBA" id="ARBA00010171"/>
    </source>
</evidence>
<dbReference type="PANTHER" id="PTHR45916">
    <property type="entry name" value="STRUCTURAL MAINTENANCE OF CHROMOSOMES PROTEIN 5"/>
    <property type="match status" value="1"/>
</dbReference>
<dbReference type="eggNOG" id="KOG0979">
    <property type="taxonomic scope" value="Eukaryota"/>
</dbReference>
<dbReference type="STRING" id="135651.G0PCC1"/>
<dbReference type="Proteomes" id="UP000008068">
    <property type="component" value="Unassembled WGS sequence"/>
</dbReference>
<proteinExistence type="inferred from homology"/>
<feature type="coiled-coil region" evidence="4">
    <location>
        <begin position="735"/>
        <end position="789"/>
    </location>
</feature>
<protein>
    <recommendedName>
        <fullName evidence="2">Structural maintenance of chromosomes protein 5</fullName>
    </recommendedName>
</protein>
<evidence type="ECO:0000256" key="3">
    <source>
        <dbReference type="ARBA" id="ARBA00023054"/>
    </source>
</evidence>
<evidence type="ECO:0000313" key="6">
    <source>
        <dbReference type="EMBL" id="EGT51085.1"/>
    </source>
</evidence>
<evidence type="ECO:0000256" key="2">
    <source>
        <dbReference type="ARBA" id="ARBA00018687"/>
    </source>
</evidence>
<dbReference type="GO" id="GO:0003697">
    <property type="term" value="F:single-stranded DNA binding"/>
    <property type="evidence" value="ECO:0007669"/>
    <property type="project" value="TreeGrafter"/>
</dbReference>
<dbReference type="GO" id="GO:0030915">
    <property type="term" value="C:Smc5-Smc6 complex"/>
    <property type="evidence" value="ECO:0007669"/>
    <property type="project" value="TreeGrafter"/>
</dbReference>
<feature type="coiled-coil region" evidence="4">
    <location>
        <begin position="833"/>
        <end position="867"/>
    </location>
</feature>
<dbReference type="PANTHER" id="PTHR45916:SF1">
    <property type="entry name" value="STRUCTURAL MAINTENANCE OF CHROMOSOMES PROTEIN 5"/>
    <property type="match status" value="1"/>
</dbReference>
<dbReference type="GO" id="GO:0000724">
    <property type="term" value="P:double-strand break repair via homologous recombination"/>
    <property type="evidence" value="ECO:0007669"/>
    <property type="project" value="TreeGrafter"/>
</dbReference>
<accession>G0PCC1</accession>
<dbReference type="GO" id="GO:0005634">
    <property type="term" value="C:nucleus"/>
    <property type="evidence" value="ECO:0007669"/>
    <property type="project" value="TreeGrafter"/>
</dbReference>
<feature type="domain" description="RecF/RecN/SMC N-terminal" evidence="5">
    <location>
        <begin position="22"/>
        <end position="984"/>
    </location>
</feature>
<dbReference type="Pfam" id="PF02463">
    <property type="entry name" value="SMC_N"/>
    <property type="match status" value="1"/>
</dbReference>
<sequence length="1067" mass="123881">MPLATDESLPSNYQEFPDGSILRMVFHNFLTYEHTCFIPTQNLNMILGHNGSGKSSIICGICLACGGSPKTLGRSEKISDYIRHGCQEGYVEIAIADENKGPQTIRLTLRVGKAPEYRLNNSVATQTHINDLRKQYNIQIDNPCAFLAQDKVKSFSEQSAIELLRNTEKAASDDLDRIHRELIGQRVDSTTIEDKCVSSDKAVKHLEDEITKIQPLVENYRKKLALQSKLRLLEKKKKILEYEEADKELQDEKMKADDALKEYREAENSVEDCERRKKILEEKARRERSAIVDLRSKAMSCLASVQEDTHKKLIETELGRAKTRLDDARKQASNHEQKVSEIRDNLEAAKRKLEEAKEDAVGFNEFKIDYDRKEAKFRAMKEEVYREESKDPFQGEIVSLQNKVRSAPRTQNIMDQRLNEMRRKNEHAWKAYTFYLENRDIFKGPVYMPLMDIILKSPEAATLLENSFSIRDRFMFVCTNKDDEKRLNNDKVTWRINTSVVYDDKVDEAMYEAKLPSQLRKVGFDKLITECFDAPPPLKQYMCNVSGIHKIPFGNISHENMDLASKTLSQFHMEVYLTPRLRVCIMFFLIVSNFICRLLSNHPSILEILYKQKKEQEEWKNRIAEKIREVHKKQDMMKQEFMNWRAKLHSVRKWENDIRKYKDDFEILGNSTVNVEEAEQDYKKAERSAVEKTKKMMNTMLEGQKQVLEHYREIGRRSLISAMCNTKASRLIVEANTHREKLLELKDMKDHAENHLRAAVNKKKVARNNLILECELQNLDEEAMNVTEKKVWEQLNKMFKEAEVPTDIDTLTQSITNERTRLKLAEDSGEDGSEDHEQRLAKLEVDLATENTKREKLINNRKNLHDKLGSDIDTWKKGIDEMIEQINKNYIKFFEFLGCRGEVSLDIPENPLDIEKYGIMIMVCFRKGESMKRLDNKVQSGGERSVATMLYLLALQQLCPVPFRCIDEINQGMDPTNERKVFEIMVGLWNGTAGTLSKTQYFLLSPKLLHGLDLRDNVNIILANSTLETNHRNVRIHLIKVFELKIFQFYKTTSKLDALFAEMGIAA</sequence>
<dbReference type="Gene3D" id="3.40.50.300">
    <property type="entry name" value="P-loop containing nucleotide triphosphate hydrolases"/>
    <property type="match status" value="2"/>
</dbReference>
<keyword evidence="3 4" id="KW-0175">Coiled coil</keyword>
<name>G0PCC1_CAEBE</name>
<dbReference type="OrthoDB" id="10254973at2759"/>
<dbReference type="InterPro" id="IPR003395">
    <property type="entry name" value="RecF/RecN/SMC_N"/>
</dbReference>
<evidence type="ECO:0000259" key="5">
    <source>
        <dbReference type="Pfam" id="PF02463"/>
    </source>
</evidence>
<reference evidence="7" key="1">
    <citation type="submission" date="2011-07" db="EMBL/GenBank/DDBJ databases">
        <authorList>
            <consortium name="Caenorhabditis brenneri Sequencing and Analysis Consortium"/>
            <person name="Wilson R.K."/>
        </authorList>
    </citation>
    <scope>NUCLEOTIDE SEQUENCE [LARGE SCALE GENOMIC DNA]</scope>
    <source>
        <strain evidence="7">PB2801</strain>
    </source>
</reference>
<gene>
    <name evidence="6" type="primary">Cbn-smc-5</name>
    <name evidence="6" type="ORF">CAEBREN_26378</name>
</gene>
<organism evidence="7">
    <name type="scientific">Caenorhabditis brenneri</name>
    <name type="common">Nematode worm</name>
    <dbReference type="NCBI Taxonomy" id="135651"/>
    <lineage>
        <taxon>Eukaryota</taxon>
        <taxon>Metazoa</taxon>
        <taxon>Ecdysozoa</taxon>
        <taxon>Nematoda</taxon>
        <taxon>Chromadorea</taxon>
        <taxon>Rhabditida</taxon>
        <taxon>Rhabditina</taxon>
        <taxon>Rhabditomorpha</taxon>
        <taxon>Rhabditoidea</taxon>
        <taxon>Rhabditidae</taxon>
        <taxon>Peloderinae</taxon>
        <taxon>Caenorhabditis</taxon>
    </lineage>
</organism>
<dbReference type="SUPFAM" id="SSF52540">
    <property type="entry name" value="P-loop containing nucleoside triphosphate hydrolases"/>
    <property type="match status" value="1"/>
</dbReference>